<dbReference type="PANTHER" id="PTHR47992">
    <property type="entry name" value="PROTEIN PHOSPHATASE"/>
    <property type="match status" value="1"/>
</dbReference>
<dbReference type="AlphaFoldDB" id="A0A845V2E6"/>
<dbReference type="InterPro" id="IPR015655">
    <property type="entry name" value="PP2C"/>
</dbReference>
<dbReference type="SMART" id="SM00331">
    <property type="entry name" value="PP2C_SIG"/>
    <property type="match status" value="1"/>
</dbReference>
<gene>
    <name evidence="2" type="ORF">G3I74_11935</name>
</gene>
<dbReference type="InterPro" id="IPR001932">
    <property type="entry name" value="PPM-type_phosphatase-like_dom"/>
</dbReference>
<evidence type="ECO:0000259" key="1">
    <source>
        <dbReference type="PROSITE" id="PS51746"/>
    </source>
</evidence>
<evidence type="ECO:0000313" key="3">
    <source>
        <dbReference type="Proteomes" id="UP000484885"/>
    </source>
</evidence>
<dbReference type="Pfam" id="PF13672">
    <property type="entry name" value="PP2C_2"/>
    <property type="match status" value="1"/>
</dbReference>
<dbReference type="Proteomes" id="UP000484885">
    <property type="component" value="Unassembled WGS sequence"/>
</dbReference>
<sequence>MISDPPIHSRSFGQTETGQVRANNQDAILVDEAAGLWLVADGMGGHAGGAEASHLARTTVRAALNQGSSLRSAILAAHAAIRAEQALRPELTDMGTTIVAALEQDDHYEIGWVGDSRAYLFDLSTQQLCLLTRDHNLAGLMVEAGAISASEAAHHPKRHVLTDCLGLHSDGEPRVDMVKERWQANQILLLCSDGLSGELSDQTMATMLALDQSLAALGERLMSAALEAGAKDNVSLILVRSPLDGKPAGSSGARRRWLGRA</sequence>
<dbReference type="Gene3D" id="3.60.40.10">
    <property type="entry name" value="PPM-type phosphatase domain"/>
    <property type="match status" value="1"/>
</dbReference>
<protein>
    <submittedName>
        <fullName evidence="2">Serine/threonine-protein phosphatase</fullName>
    </submittedName>
</protein>
<organism evidence="2 3">
    <name type="scientific">Wenzhouxiangella limi</name>
    <dbReference type="NCBI Taxonomy" id="2707351"/>
    <lineage>
        <taxon>Bacteria</taxon>
        <taxon>Pseudomonadati</taxon>
        <taxon>Pseudomonadota</taxon>
        <taxon>Gammaproteobacteria</taxon>
        <taxon>Chromatiales</taxon>
        <taxon>Wenzhouxiangellaceae</taxon>
        <taxon>Wenzhouxiangella</taxon>
    </lineage>
</organism>
<dbReference type="CDD" id="cd00143">
    <property type="entry name" value="PP2Cc"/>
    <property type="match status" value="1"/>
</dbReference>
<feature type="domain" description="PPM-type phosphatase" evidence="1">
    <location>
        <begin position="11"/>
        <end position="241"/>
    </location>
</feature>
<dbReference type="SMART" id="SM00332">
    <property type="entry name" value="PP2Cc"/>
    <property type="match status" value="1"/>
</dbReference>
<dbReference type="PROSITE" id="PS51746">
    <property type="entry name" value="PPM_2"/>
    <property type="match status" value="1"/>
</dbReference>
<name>A0A845V2E6_9GAMM</name>
<dbReference type="EMBL" id="JAAGSC010000043">
    <property type="protein sequence ID" value="NDY96440.1"/>
    <property type="molecule type" value="Genomic_DNA"/>
</dbReference>
<dbReference type="GO" id="GO:0004722">
    <property type="term" value="F:protein serine/threonine phosphatase activity"/>
    <property type="evidence" value="ECO:0007669"/>
    <property type="project" value="InterPro"/>
</dbReference>
<dbReference type="InterPro" id="IPR036457">
    <property type="entry name" value="PPM-type-like_dom_sf"/>
</dbReference>
<reference evidence="2 3" key="1">
    <citation type="submission" date="2020-02" db="EMBL/GenBank/DDBJ databases">
        <authorList>
            <person name="Zhang X.-Y."/>
        </authorList>
    </citation>
    <scope>NUCLEOTIDE SEQUENCE [LARGE SCALE GENOMIC DNA]</scope>
    <source>
        <strain evidence="2 3">C33</strain>
    </source>
</reference>
<comment type="caution">
    <text evidence="2">The sequence shown here is derived from an EMBL/GenBank/DDBJ whole genome shotgun (WGS) entry which is preliminary data.</text>
</comment>
<accession>A0A845V2E6</accession>
<proteinExistence type="predicted"/>
<keyword evidence="3" id="KW-1185">Reference proteome</keyword>
<evidence type="ECO:0000313" key="2">
    <source>
        <dbReference type="EMBL" id="NDY96440.1"/>
    </source>
</evidence>
<dbReference type="SUPFAM" id="SSF81606">
    <property type="entry name" value="PP2C-like"/>
    <property type="match status" value="1"/>
</dbReference>